<evidence type="ECO:0000313" key="1">
    <source>
        <dbReference type="EMBL" id="BCJ68410.1"/>
    </source>
</evidence>
<gene>
    <name evidence="1" type="ORF">Prubr_54310</name>
</gene>
<organism evidence="1 2">
    <name type="scientific">Polymorphospora rubra</name>
    <dbReference type="NCBI Taxonomy" id="338584"/>
    <lineage>
        <taxon>Bacteria</taxon>
        <taxon>Bacillati</taxon>
        <taxon>Actinomycetota</taxon>
        <taxon>Actinomycetes</taxon>
        <taxon>Micromonosporales</taxon>
        <taxon>Micromonosporaceae</taxon>
        <taxon>Polymorphospora</taxon>
    </lineage>
</organism>
<proteinExistence type="predicted"/>
<name>A0A810N618_9ACTN</name>
<evidence type="ECO:0000313" key="2">
    <source>
        <dbReference type="Proteomes" id="UP000680866"/>
    </source>
</evidence>
<dbReference type="KEGG" id="pry:Prubr_54310"/>
<dbReference type="EMBL" id="AP023359">
    <property type="protein sequence ID" value="BCJ68410.1"/>
    <property type="molecule type" value="Genomic_DNA"/>
</dbReference>
<reference evidence="1" key="1">
    <citation type="submission" date="2020-08" db="EMBL/GenBank/DDBJ databases">
        <title>Whole genome shotgun sequence of Polymorphospora rubra NBRC 101157.</title>
        <authorList>
            <person name="Komaki H."/>
            <person name="Tamura T."/>
        </authorList>
    </citation>
    <scope>NUCLEOTIDE SEQUENCE</scope>
    <source>
        <strain evidence="1">NBRC 101157</strain>
    </source>
</reference>
<sequence length="64" mass="6702">MGAVGLTLKVSGEGDRAALHTAIWDAALDLIYRYTPSSAAVNEYLSEAPYDAADAGIWGTRTAS</sequence>
<dbReference type="Proteomes" id="UP000680866">
    <property type="component" value="Chromosome"/>
</dbReference>
<dbReference type="RefSeq" id="WP_212817654.1">
    <property type="nucleotide sequence ID" value="NZ_AP023359.1"/>
</dbReference>
<keyword evidence="2" id="KW-1185">Reference proteome</keyword>
<accession>A0A810N618</accession>
<protein>
    <submittedName>
        <fullName evidence="1">Uncharacterized protein</fullName>
    </submittedName>
</protein>
<dbReference type="AlphaFoldDB" id="A0A810N618"/>